<protein>
    <submittedName>
        <fullName evidence="1">Uncharacterized protein</fullName>
    </submittedName>
</protein>
<gene>
    <name evidence="1" type="ORF">LCGC14_1228730</name>
</gene>
<dbReference type="EMBL" id="LAZR01006535">
    <property type="protein sequence ID" value="KKM91422.1"/>
    <property type="molecule type" value="Genomic_DNA"/>
</dbReference>
<dbReference type="AlphaFoldDB" id="A0A0F9PDJ0"/>
<accession>A0A0F9PDJ0</accession>
<reference evidence="1" key="1">
    <citation type="journal article" date="2015" name="Nature">
        <title>Complex archaea that bridge the gap between prokaryotes and eukaryotes.</title>
        <authorList>
            <person name="Spang A."/>
            <person name="Saw J.H."/>
            <person name="Jorgensen S.L."/>
            <person name="Zaremba-Niedzwiedzka K."/>
            <person name="Martijn J."/>
            <person name="Lind A.E."/>
            <person name="van Eijk R."/>
            <person name="Schleper C."/>
            <person name="Guy L."/>
            <person name="Ettema T.J."/>
        </authorList>
    </citation>
    <scope>NUCLEOTIDE SEQUENCE</scope>
</reference>
<name>A0A0F9PDJ0_9ZZZZ</name>
<organism evidence="1">
    <name type="scientific">marine sediment metagenome</name>
    <dbReference type="NCBI Taxonomy" id="412755"/>
    <lineage>
        <taxon>unclassified sequences</taxon>
        <taxon>metagenomes</taxon>
        <taxon>ecological metagenomes</taxon>
    </lineage>
</organism>
<proteinExistence type="predicted"/>
<comment type="caution">
    <text evidence="1">The sequence shown here is derived from an EMBL/GenBank/DDBJ whole genome shotgun (WGS) entry which is preliminary data.</text>
</comment>
<evidence type="ECO:0000313" key="1">
    <source>
        <dbReference type="EMBL" id="KKM91422.1"/>
    </source>
</evidence>
<sequence length="69" mass="8271">MFFKVVLIKFYNNYITKEDYMYKDEWLKLEGNKHCPQCGCMAGYYQDPEAKMNYCSGICAQVYKENNKK</sequence>